<name>A0A518I6L2_9PLAN</name>
<reference evidence="1 2" key="1">
    <citation type="submission" date="2019-03" db="EMBL/GenBank/DDBJ databases">
        <title>Deep-cultivation of Planctomycetes and their phenomic and genomic characterization uncovers novel biology.</title>
        <authorList>
            <person name="Wiegand S."/>
            <person name="Jogler M."/>
            <person name="Boedeker C."/>
            <person name="Pinto D."/>
            <person name="Vollmers J."/>
            <person name="Rivas-Marin E."/>
            <person name="Kohn T."/>
            <person name="Peeters S.H."/>
            <person name="Heuer A."/>
            <person name="Rast P."/>
            <person name="Oberbeckmann S."/>
            <person name="Bunk B."/>
            <person name="Jeske O."/>
            <person name="Meyerdierks A."/>
            <person name="Storesund J.E."/>
            <person name="Kallscheuer N."/>
            <person name="Luecker S."/>
            <person name="Lage O.M."/>
            <person name="Pohl T."/>
            <person name="Merkel B.J."/>
            <person name="Hornburger P."/>
            <person name="Mueller R.-W."/>
            <person name="Bruemmer F."/>
            <person name="Labrenz M."/>
            <person name="Spormann A.M."/>
            <person name="Op den Camp H."/>
            <person name="Overmann J."/>
            <person name="Amann R."/>
            <person name="Jetten M.S.M."/>
            <person name="Mascher T."/>
            <person name="Medema M.H."/>
            <person name="Devos D.P."/>
            <person name="Kaster A.-K."/>
            <person name="Ovreas L."/>
            <person name="Rohde M."/>
            <person name="Galperin M.Y."/>
            <person name="Jogler C."/>
        </authorList>
    </citation>
    <scope>NUCLEOTIDE SEQUENCE [LARGE SCALE GENOMIC DNA]</scope>
    <source>
        <strain evidence="1 2">Enr17</strain>
    </source>
</reference>
<protein>
    <submittedName>
        <fullName evidence="1">Uncharacterized protein</fullName>
    </submittedName>
</protein>
<sequence length="37" mass="4116">MCLPAWQDSILYHADDGTRSNLRTLVTPLTLTLRAAT</sequence>
<dbReference type="KEGG" id="gfm:Enr17x_07210"/>
<dbReference type="AlphaFoldDB" id="A0A518I6L2"/>
<dbReference type="Proteomes" id="UP000318313">
    <property type="component" value="Chromosome"/>
</dbReference>
<evidence type="ECO:0000313" key="2">
    <source>
        <dbReference type="Proteomes" id="UP000318313"/>
    </source>
</evidence>
<dbReference type="EMBL" id="CP037452">
    <property type="protein sequence ID" value="QDV48708.1"/>
    <property type="molecule type" value="Genomic_DNA"/>
</dbReference>
<accession>A0A518I6L2</accession>
<evidence type="ECO:0000313" key="1">
    <source>
        <dbReference type="EMBL" id="QDV48708.1"/>
    </source>
</evidence>
<proteinExistence type="predicted"/>
<gene>
    <name evidence="1" type="ORF">Enr17x_07210</name>
</gene>
<organism evidence="1 2">
    <name type="scientific">Gimesia fumaroli</name>
    <dbReference type="NCBI Taxonomy" id="2527976"/>
    <lineage>
        <taxon>Bacteria</taxon>
        <taxon>Pseudomonadati</taxon>
        <taxon>Planctomycetota</taxon>
        <taxon>Planctomycetia</taxon>
        <taxon>Planctomycetales</taxon>
        <taxon>Planctomycetaceae</taxon>
        <taxon>Gimesia</taxon>
    </lineage>
</organism>
<keyword evidence="2" id="KW-1185">Reference proteome</keyword>